<dbReference type="Pfam" id="PF01925">
    <property type="entry name" value="TauE"/>
    <property type="match status" value="1"/>
</dbReference>
<evidence type="ECO:0000256" key="5">
    <source>
        <dbReference type="ARBA" id="ARBA00023136"/>
    </source>
</evidence>
<keyword evidence="4 6" id="KW-1133">Transmembrane helix</keyword>
<evidence type="ECO:0000256" key="1">
    <source>
        <dbReference type="ARBA" id="ARBA00004141"/>
    </source>
</evidence>
<reference evidence="7 8" key="1">
    <citation type="journal article" date="2009" name="Stand. Genomic Sci.">
        <title>Complete genome sequence of Desulfotomaculum acetoxidans type strain (5575).</title>
        <authorList>
            <person name="Spring S."/>
            <person name="Lapidus A."/>
            <person name="Schroder M."/>
            <person name="Gleim D."/>
            <person name="Sims D."/>
            <person name="Meincke L."/>
            <person name="Glavina Del Rio T."/>
            <person name="Tice H."/>
            <person name="Copeland A."/>
            <person name="Cheng J.F."/>
            <person name="Lucas S."/>
            <person name="Chen F."/>
            <person name="Nolan M."/>
            <person name="Bruce D."/>
            <person name="Goodwin L."/>
            <person name="Pitluck S."/>
            <person name="Ivanova N."/>
            <person name="Mavromatis K."/>
            <person name="Mikhailova N."/>
            <person name="Pati A."/>
            <person name="Chen A."/>
            <person name="Palaniappan K."/>
            <person name="Land M."/>
            <person name="Hauser L."/>
            <person name="Chang Y.J."/>
            <person name="Jeffries C.D."/>
            <person name="Chain P."/>
            <person name="Saunders E."/>
            <person name="Brettin T."/>
            <person name="Detter J.C."/>
            <person name="Goker M."/>
            <person name="Bristow J."/>
            <person name="Eisen J.A."/>
            <person name="Markowitz V."/>
            <person name="Hugenholtz P."/>
            <person name="Kyrpides N.C."/>
            <person name="Klenk H.P."/>
            <person name="Han C."/>
        </authorList>
    </citation>
    <scope>NUCLEOTIDE SEQUENCE [LARGE SCALE GENOMIC DNA]</scope>
    <source>
        <strain evidence="8">ATCC 49208 / DSM 771 / VKM B-1644</strain>
    </source>
</reference>
<evidence type="ECO:0000256" key="6">
    <source>
        <dbReference type="RuleBase" id="RU363041"/>
    </source>
</evidence>
<dbReference type="eggNOG" id="COG0730">
    <property type="taxonomic scope" value="Bacteria"/>
</dbReference>
<keyword evidence="3 6" id="KW-0812">Transmembrane</keyword>
<proteinExistence type="inferred from homology"/>
<comment type="subcellular location">
    <subcellularLocation>
        <location evidence="6">Cell membrane</location>
        <topology evidence="6">Multi-pass membrane protein</topology>
    </subcellularLocation>
    <subcellularLocation>
        <location evidence="1">Membrane</location>
        <topology evidence="1">Multi-pass membrane protein</topology>
    </subcellularLocation>
</comment>
<dbReference type="PANTHER" id="PTHR43701">
    <property type="entry name" value="MEMBRANE TRANSPORTER PROTEIN MJ0441-RELATED"/>
    <property type="match status" value="1"/>
</dbReference>
<gene>
    <name evidence="7" type="ordered locus">Dtox_1011</name>
</gene>
<feature type="transmembrane region" description="Helical" evidence="6">
    <location>
        <begin position="93"/>
        <end position="112"/>
    </location>
</feature>
<keyword evidence="8" id="KW-1185">Reference proteome</keyword>
<dbReference type="STRING" id="485916.Dtox_1011"/>
<evidence type="ECO:0000256" key="3">
    <source>
        <dbReference type="ARBA" id="ARBA00022692"/>
    </source>
</evidence>
<dbReference type="RefSeq" id="WP_015756612.1">
    <property type="nucleotide sequence ID" value="NC_013216.1"/>
</dbReference>
<feature type="transmembrane region" description="Helical" evidence="6">
    <location>
        <begin position="250"/>
        <end position="268"/>
    </location>
</feature>
<dbReference type="KEGG" id="dae:Dtox_1011"/>
<comment type="similarity">
    <text evidence="2 6">Belongs to the 4-toluene sulfonate uptake permease (TSUP) (TC 2.A.102) family.</text>
</comment>
<feature type="transmembrane region" description="Helical" evidence="6">
    <location>
        <begin position="53"/>
        <end position="72"/>
    </location>
</feature>
<evidence type="ECO:0000256" key="2">
    <source>
        <dbReference type="ARBA" id="ARBA00009142"/>
    </source>
</evidence>
<evidence type="ECO:0000313" key="7">
    <source>
        <dbReference type="EMBL" id="ACV61897.1"/>
    </source>
</evidence>
<keyword evidence="5 6" id="KW-0472">Membrane</keyword>
<evidence type="ECO:0000313" key="8">
    <source>
        <dbReference type="Proteomes" id="UP000002217"/>
    </source>
</evidence>
<keyword evidence="6" id="KW-1003">Cell membrane</keyword>
<dbReference type="HOGENOM" id="CLU_045498_0_1_9"/>
<accession>C8W3D0</accession>
<dbReference type="Proteomes" id="UP000002217">
    <property type="component" value="Chromosome"/>
</dbReference>
<dbReference type="GO" id="GO:0005886">
    <property type="term" value="C:plasma membrane"/>
    <property type="evidence" value="ECO:0007669"/>
    <property type="project" value="UniProtKB-SubCell"/>
</dbReference>
<dbReference type="EMBL" id="CP001720">
    <property type="protein sequence ID" value="ACV61897.1"/>
    <property type="molecule type" value="Genomic_DNA"/>
</dbReference>
<dbReference type="InterPro" id="IPR002781">
    <property type="entry name" value="TM_pro_TauE-like"/>
</dbReference>
<organism evidence="7 8">
    <name type="scientific">Desulfofarcimen acetoxidans (strain ATCC 49208 / DSM 771 / KCTC 5769 / VKM B-1644 / 5575)</name>
    <name type="common">Desulfotomaculum acetoxidans</name>
    <dbReference type="NCBI Taxonomy" id="485916"/>
    <lineage>
        <taxon>Bacteria</taxon>
        <taxon>Bacillati</taxon>
        <taxon>Bacillota</taxon>
        <taxon>Clostridia</taxon>
        <taxon>Eubacteriales</taxon>
        <taxon>Peptococcaceae</taxon>
        <taxon>Desulfofarcimen</taxon>
    </lineage>
</organism>
<feature type="transmembrane region" description="Helical" evidence="6">
    <location>
        <begin position="280"/>
        <end position="301"/>
    </location>
</feature>
<feature type="transmembrane region" description="Helical" evidence="6">
    <location>
        <begin position="26"/>
        <end position="47"/>
    </location>
</feature>
<feature type="transmembrane region" description="Helical" evidence="6">
    <location>
        <begin position="124"/>
        <end position="142"/>
    </location>
</feature>
<feature type="transmembrane region" description="Helical" evidence="6">
    <location>
        <begin position="323"/>
        <end position="341"/>
    </location>
</feature>
<evidence type="ECO:0000256" key="4">
    <source>
        <dbReference type="ARBA" id="ARBA00022989"/>
    </source>
</evidence>
<dbReference type="AlphaFoldDB" id="C8W3D0"/>
<protein>
    <recommendedName>
        <fullName evidence="6">Probable membrane transporter protein</fullName>
    </recommendedName>
</protein>
<dbReference type="InterPro" id="IPR051598">
    <property type="entry name" value="TSUP/Inactive_protease-like"/>
</dbReference>
<dbReference type="PANTHER" id="PTHR43701:SF12">
    <property type="entry name" value="MEMBRANE TRANSPORTER PROTEIN YTNM-RELATED"/>
    <property type="match status" value="1"/>
</dbReference>
<name>C8W3D0_DESAS</name>
<sequence>MAGGAMPTAGEAITFLTMTPPFAIKLAAIGFVGGLLSGFLGSGGAFIMTPAMMSLGVPGIMAVAANITHKFGKAIVGSKKHGEFGNVDRKMGIVMFIALLAGVQVAVTMNSGVLHKLGQAGSNLYISVLFVVMLTGVSLFMARDISNIKKGIKPKGGGLAEKIKNINLPPMVYFKVANVRTSVWLALAVGFATGFLAGSIGVGGFIGVPAMIYILGVPTYVAAGTELFLAVFSGMQGAFMYALYGYVDLRIVLCLYLGSLLGLTLGAIGTRVVRGFQIKIVMTSVIAVVAISRVLMVPVYLNDLGSLSMAKAMHDNLTLASNLILYASGLVGSGIILSWMLKAYRRGSIVKGQVAESKASAS</sequence>
<dbReference type="OrthoDB" id="9779078at2"/>